<sequence length="83" mass="9858">MQFIIQVGKIIYCNLRAFPTYYSLDHYHGNCCVILRDKIFYEDYLKNRYCIVSQGVLLDSGNSLLYRALARIYPYSILSIYNR</sequence>
<protein>
    <submittedName>
        <fullName evidence="2">Uncharacterized protein</fullName>
    </submittedName>
</protein>
<accession>A0AC34RJD1</accession>
<dbReference type="WBParaSite" id="JU765_v2.g7400.t1">
    <property type="protein sequence ID" value="JU765_v2.g7400.t1"/>
    <property type="gene ID" value="JU765_v2.g7400"/>
</dbReference>
<reference evidence="2" key="1">
    <citation type="submission" date="2022-11" db="UniProtKB">
        <authorList>
            <consortium name="WormBaseParasite"/>
        </authorList>
    </citation>
    <scope>IDENTIFICATION</scope>
</reference>
<evidence type="ECO:0000313" key="1">
    <source>
        <dbReference type="Proteomes" id="UP000887576"/>
    </source>
</evidence>
<organism evidence="1 2">
    <name type="scientific">Panagrolaimus sp. JU765</name>
    <dbReference type="NCBI Taxonomy" id="591449"/>
    <lineage>
        <taxon>Eukaryota</taxon>
        <taxon>Metazoa</taxon>
        <taxon>Ecdysozoa</taxon>
        <taxon>Nematoda</taxon>
        <taxon>Chromadorea</taxon>
        <taxon>Rhabditida</taxon>
        <taxon>Tylenchina</taxon>
        <taxon>Panagrolaimomorpha</taxon>
        <taxon>Panagrolaimoidea</taxon>
        <taxon>Panagrolaimidae</taxon>
        <taxon>Panagrolaimus</taxon>
    </lineage>
</organism>
<name>A0AC34RJD1_9BILA</name>
<proteinExistence type="predicted"/>
<evidence type="ECO:0000313" key="2">
    <source>
        <dbReference type="WBParaSite" id="JU765_v2.g7400.t1"/>
    </source>
</evidence>
<dbReference type="Proteomes" id="UP000887576">
    <property type="component" value="Unplaced"/>
</dbReference>